<gene>
    <name evidence="1" type="ORF">Pan14r_44460</name>
</gene>
<dbReference type="Proteomes" id="UP000317238">
    <property type="component" value="Unassembled WGS sequence"/>
</dbReference>
<protein>
    <submittedName>
        <fullName evidence="1">Uncharacterized protein</fullName>
    </submittedName>
</protein>
<organism evidence="1 2">
    <name type="scientific">Crateriforma conspicua</name>
    <dbReference type="NCBI Taxonomy" id="2527996"/>
    <lineage>
        <taxon>Bacteria</taxon>
        <taxon>Pseudomonadati</taxon>
        <taxon>Planctomycetota</taxon>
        <taxon>Planctomycetia</taxon>
        <taxon>Planctomycetales</taxon>
        <taxon>Planctomycetaceae</taxon>
        <taxon>Crateriforma</taxon>
    </lineage>
</organism>
<dbReference type="AlphaFoldDB" id="A0A5C5YAY6"/>
<keyword evidence="2" id="KW-1185">Reference proteome</keyword>
<proteinExistence type="predicted"/>
<name>A0A5C5YAY6_9PLAN</name>
<reference evidence="1 2" key="1">
    <citation type="submission" date="2019-02" db="EMBL/GenBank/DDBJ databases">
        <title>Deep-cultivation of Planctomycetes and their phenomic and genomic characterization uncovers novel biology.</title>
        <authorList>
            <person name="Wiegand S."/>
            <person name="Jogler M."/>
            <person name="Boedeker C."/>
            <person name="Pinto D."/>
            <person name="Vollmers J."/>
            <person name="Rivas-Marin E."/>
            <person name="Kohn T."/>
            <person name="Peeters S.H."/>
            <person name="Heuer A."/>
            <person name="Rast P."/>
            <person name="Oberbeckmann S."/>
            <person name="Bunk B."/>
            <person name="Jeske O."/>
            <person name="Meyerdierks A."/>
            <person name="Storesund J.E."/>
            <person name="Kallscheuer N."/>
            <person name="Luecker S."/>
            <person name="Lage O.M."/>
            <person name="Pohl T."/>
            <person name="Merkel B.J."/>
            <person name="Hornburger P."/>
            <person name="Mueller R.-W."/>
            <person name="Bruemmer F."/>
            <person name="Labrenz M."/>
            <person name="Spormann A.M."/>
            <person name="Op Den Camp H."/>
            <person name="Overmann J."/>
            <person name="Amann R."/>
            <person name="Jetten M.S.M."/>
            <person name="Mascher T."/>
            <person name="Medema M.H."/>
            <person name="Devos D.P."/>
            <person name="Kaster A.-K."/>
            <person name="Ovreas L."/>
            <person name="Rohde M."/>
            <person name="Galperin M.Y."/>
            <person name="Jogler C."/>
        </authorList>
    </citation>
    <scope>NUCLEOTIDE SEQUENCE [LARGE SCALE GENOMIC DNA]</scope>
    <source>
        <strain evidence="1 2">Pan14r</strain>
    </source>
</reference>
<dbReference type="OrthoDB" id="282063at2"/>
<comment type="caution">
    <text evidence="1">The sequence shown here is derived from an EMBL/GenBank/DDBJ whole genome shotgun (WGS) entry which is preliminary data.</text>
</comment>
<evidence type="ECO:0000313" key="2">
    <source>
        <dbReference type="Proteomes" id="UP000317238"/>
    </source>
</evidence>
<evidence type="ECO:0000313" key="1">
    <source>
        <dbReference type="EMBL" id="TWT72129.1"/>
    </source>
</evidence>
<dbReference type="RefSeq" id="WP_146440180.1">
    <property type="nucleotide sequence ID" value="NZ_SJPL01000001.1"/>
</dbReference>
<sequence length="231" mass="24811">MSLLKIWNYFRKTDEPESASSGVKPAEAAVVTSNAAPTAKRRADAQAIGDRTDVAVSQPPPAKSKTKAVTKSIRAAQSRHSVLCKKLRKWVKAETPASLRVLEIGVSDGQRAEAVLSTLMQTIPAESIIYCGVDTFEMGGSDLTLKDFHRQIRGLGIQPRLFPMPTTLGLTRVAHSLGQCDVILDSQEFHASEDAKKLTAKLASDASLWLADVGNDWVEVNGGGDASKRAA</sequence>
<accession>A0A5C5YAY6</accession>
<dbReference type="EMBL" id="SJPL01000001">
    <property type="protein sequence ID" value="TWT72129.1"/>
    <property type="molecule type" value="Genomic_DNA"/>
</dbReference>